<accession>A0A4Y2J2K2</accession>
<reference evidence="1 2" key="1">
    <citation type="journal article" date="2019" name="Sci. Rep.">
        <title>Orb-weaving spider Araneus ventricosus genome elucidates the spidroin gene catalogue.</title>
        <authorList>
            <person name="Kono N."/>
            <person name="Nakamura H."/>
            <person name="Ohtoshi R."/>
            <person name="Moran D.A.P."/>
            <person name="Shinohara A."/>
            <person name="Yoshida Y."/>
            <person name="Fujiwara M."/>
            <person name="Mori M."/>
            <person name="Tomita M."/>
            <person name="Arakawa K."/>
        </authorList>
    </citation>
    <scope>NUCLEOTIDE SEQUENCE [LARGE SCALE GENOMIC DNA]</scope>
</reference>
<dbReference type="EMBL" id="BGPR01003123">
    <property type="protein sequence ID" value="GBM83968.1"/>
    <property type="molecule type" value="Genomic_DNA"/>
</dbReference>
<gene>
    <name evidence="1" type="ORF">AVEN_138081_1</name>
</gene>
<dbReference type="AlphaFoldDB" id="A0A4Y2J2K2"/>
<protein>
    <submittedName>
        <fullName evidence="1">Uncharacterized protein</fullName>
    </submittedName>
</protein>
<comment type="caution">
    <text evidence="1">The sequence shown here is derived from an EMBL/GenBank/DDBJ whole genome shotgun (WGS) entry which is preliminary data.</text>
</comment>
<name>A0A4Y2J2K2_ARAVE</name>
<evidence type="ECO:0000313" key="2">
    <source>
        <dbReference type="Proteomes" id="UP000499080"/>
    </source>
</evidence>
<organism evidence="1 2">
    <name type="scientific">Araneus ventricosus</name>
    <name type="common">Orbweaver spider</name>
    <name type="synonym">Epeira ventricosa</name>
    <dbReference type="NCBI Taxonomy" id="182803"/>
    <lineage>
        <taxon>Eukaryota</taxon>
        <taxon>Metazoa</taxon>
        <taxon>Ecdysozoa</taxon>
        <taxon>Arthropoda</taxon>
        <taxon>Chelicerata</taxon>
        <taxon>Arachnida</taxon>
        <taxon>Araneae</taxon>
        <taxon>Araneomorphae</taxon>
        <taxon>Entelegynae</taxon>
        <taxon>Araneoidea</taxon>
        <taxon>Araneidae</taxon>
        <taxon>Araneus</taxon>
    </lineage>
</organism>
<evidence type="ECO:0000313" key="1">
    <source>
        <dbReference type="EMBL" id="GBM83968.1"/>
    </source>
</evidence>
<proteinExistence type="predicted"/>
<sequence>MFQGGSWGTTKCTRTRPNVECETFCAHRKDLHYLIHRWLFAKHSRSAKHPALTCEPGARECSFAYRQFNSNFTCGDPTILPDELNHSRNRGIVGHNVRLPRAWQVLDAYASHLMTLAGPEYGSPCETLMTVYLFHLAINL</sequence>
<dbReference type="Proteomes" id="UP000499080">
    <property type="component" value="Unassembled WGS sequence"/>
</dbReference>
<keyword evidence="2" id="KW-1185">Reference proteome</keyword>